<evidence type="ECO:0000313" key="3">
    <source>
        <dbReference type="EMBL" id="RFS20716.1"/>
    </source>
</evidence>
<proteinExistence type="predicted"/>
<dbReference type="AlphaFoldDB" id="A0A3E1Y6Y6"/>
<evidence type="ECO:0000313" key="4">
    <source>
        <dbReference type="Proteomes" id="UP000260644"/>
    </source>
</evidence>
<organism evidence="3 4">
    <name type="scientific">Chitinophaga silvatica</name>
    <dbReference type="NCBI Taxonomy" id="2282649"/>
    <lineage>
        <taxon>Bacteria</taxon>
        <taxon>Pseudomonadati</taxon>
        <taxon>Bacteroidota</taxon>
        <taxon>Chitinophagia</taxon>
        <taxon>Chitinophagales</taxon>
        <taxon>Chitinophagaceae</taxon>
        <taxon>Chitinophaga</taxon>
    </lineage>
</organism>
<accession>A0A3E1Y6Y6</accession>
<sequence length="202" mass="23303">MKKLMISMALILAVLATNAQTDPPMANSKMKSKEGKMKSKEVRKDRREQRRYLRELNGTDVSEQSKLQFISDFGDKPDVVWSHDVYFDKATFTNSKGTRTSAFYDYDGQLVGTSTPVSFNDLPANAKDYIMRHYSNYEDAPVIFYDDNELNEDDMIMYGVQFESSDNYFIEVTDKKNKRVVLQVSPEGEVTYFTDVNNNTIR</sequence>
<dbReference type="Gene3D" id="3.10.450.360">
    <property type="match status" value="1"/>
</dbReference>
<dbReference type="OrthoDB" id="1368741at2"/>
<feature type="signal peptide" evidence="2">
    <location>
        <begin position="1"/>
        <end position="19"/>
    </location>
</feature>
<feature type="compositionally biased region" description="Basic and acidic residues" evidence="1">
    <location>
        <begin position="31"/>
        <end position="48"/>
    </location>
</feature>
<dbReference type="Proteomes" id="UP000260644">
    <property type="component" value="Unassembled WGS sequence"/>
</dbReference>
<comment type="caution">
    <text evidence="3">The sequence shown here is derived from an EMBL/GenBank/DDBJ whole genome shotgun (WGS) entry which is preliminary data.</text>
</comment>
<name>A0A3E1Y6Y6_9BACT</name>
<feature type="region of interest" description="Disordered" evidence="1">
    <location>
        <begin position="22"/>
        <end position="48"/>
    </location>
</feature>
<dbReference type="EMBL" id="QPMM01000010">
    <property type="protein sequence ID" value="RFS20716.1"/>
    <property type="molecule type" value="Genomic_DNA"/>
</dbReference>
<keyword evidence="4" id="KW-1185">Reference proteome</keyword>
<evidence type="ECO:0008006" key="5">
    <source>
        <dbReference type="Google" id="ProtNLM"/>
    </source>
</evidence>
<evidence type="ECO:0000256" key="2">
    <source>
        <dbReference type="SAM" id="SignalP"/>
    </source>
</evidence>
<evidence type="ECO:0000256" key="1">
    <source>
        <dbReference type="SAM" id="MobiDB-lite"/>
    </source>
</evidence>
<dbReference type="RefSeq" id="WP_116977434.1">
    <property type="nucleotide sequence ID" value="NZ_QPMM01000010.1"/>
</dbReference>
<feature type="chain" id="PRO_5017727923" description="Beta-lactamase-inhibitor-like PepSY-like domain-containing protein" evidence="2">
    <location>
        <begin position="20"/>
        <end position="202"/>
    </location>
</feature>
<keyword evidence="2" id="KW-0732">Signal</keyword>
<protein>
    <recommendedName>
        <fullName evidence="5">Beta-lactamase-inhibitor-like PepSY-like domain-containing protein</fullName>
    </recommendedName>
</protein>
<reference evidence="3 4" key="1">
    <citation type="submission" date="2018-07" db="EMBL/GenBank/DDBJ databases">
        <title>Chitinophaga K2CV101002-2 sp. nov., isolated from a monsoon evergreen broad-leaved forest soil.</title>
        <authorList>
            <person name="Lv Y."/>
        </authorList>
    </citation>
    <scope>NUCLEOTIDE SEQUENCE [LARGE SCALE GENOMIC DNA]</scope>
    <source>
        <strain evidence="3 4">GDMCC 1.1288</strain>
    </source>
</reference>
<gene>
    <name evidence="3" type="ORF">DVR12_19350</name>
</gene>
<dbReference type="SUPFAM" id="SSF160574">
    <property type="entry name" value="BT0923-like"/>
    <property type="match status" value="1"/>
</dbReference>